<dbReference type="EMBL" id="SSOP01000468">
    <property type="protein sequence ID" value="KAB5588385.1"/>
    <property type="molecule type" value="Genomic_DNA"/>
</dbReference>
<keyword evidence="2" id="KW-1185">Reference proteome</keyword>
<dbReference type="AlphaFoldDB" id="A0A5N5Q9I0"/>
<proteinExistence type="predicted"/>
<name>A0A5N5Q9I0_9AGAM</name>
<sequence length="253" mass="28756">MHARTRLFKFKNLSHISVYTELQGRTFHDVLGLLIPFLKSSPNLVSLSFACGDPNRDLAYSPVDLVASLGENFTFPHLRIFRLHGCIDPNWPAFLERQSLEADPLRRFFARHPRIEVLAFNSDFESLPHDIDPSYLLRIFPCLKSFEGSSPLLVSVLLTFSEQLENIVITDGIADDTLKKLYYGIPTLPKLRRLAILGFSGNGILTRLFRALVKAARELEEIEFRPLANYNGSSSLTVPSCDYVRVFQSLCFF</sequence>
<organism evidence="1 2">
    <name type="scientific">Ceratobasidium theobromae</name>
    <dbReference type="NCBI Taxonomy" id="1582974"/>
    <lineage>
        <taxon>Eukaryota</taxon>
        <taxon>Fungi</taxon>
        <taxon>Dikarya</taxon>
        <taxon>Basidiomycota</taxon>
        <taxon>Agaricomycotina</taxon>
        <taxon>Agaricomycetes</taxon>
        <taxon>Cantharellales</taxon>
        <taxon>Ceratobasidiaceae</taxon>
        <taxon>Ceratobasidium</taxon>
    </lineage>
</organism>
<reference evidence="1 2" key="1">
    <citation type="journal article" date="2019" name="Fungal Biol. Biotechnol.">
        <title>Draft genome sequence of fastidious pathogen Ceratobasidium theobromae, which causes vascular-streak dieback in Theobroma cacao.</title>
        <authorList>
            <person name="Ali S.S."/>
            <person name="Asman A."/>
            <person name="Shao J."/>
            <person name="Firmansyah A.P."/>
            <person name="Susilo A.W."/>
            <person name="Rosmana A."/>
            <person name="McMahon P."/>
            <person name="Junaid M."/>
            <person name="Guest D."/>
            <person name="Kheng T.Y."/>
            <person name="Meinhardt L.W."/>
            <person name="Bailey B.A."/>
        </authorList>
    </citation>
    <scope>NUCLEOTIDE SEQUENCE [LARGE SCALE GENOMIC DNA]</scope>
    <source>
        <strain evidence="1 2">CT2</strain>
    </source>
</reference>
<comment type="caution">
    <text evidence="1">The sequence shown here is derived from an EMBL/GenBank/DDBJ whole genome shotgun (WGS) entry which is preliminary data.</text>
</comment>
<dbReference type="InterPro" id="IPR032675">
    <property type="entry name" value="LRR_dom_sf"/>
</dbReference>
<protein>
    <submittedName>
        <fullName evidence="1">Uncharacterized protein</fullName>
    </submittedName>
</protein>
<gene>
    <name evidence="1" type="ORF">CTheo_8171</name>
</gene>
<evidence type="ECO:0000313" key="1">
    <source>
        <dbReference type="EMBL" id="KAB5588385.1"/>
    </source>
</evidence>
<evidence type="ECO:0000313" key="2">
    <source>
        <dbReference type="Proteomes" id="UP000383932"/>
    </source>
</evidence>
<dbReference type="Proteomes" id="UP000383932">
    <property type="component" value="Unassembled WGS sequence"/>
</dbReference>
<accession>A0A5N5Q9I0</accession>
<dbReference type="Gene3D" id="3.80.10.10">
    <property type="entry name" value="Ribonuclease Inhibitor"/>
    <property type="match status" value="1"/>
</dbReference>